<keyword evidence="3" id="KW-1185">Reference proteome</keyword>
<protein>
    <submittedName>
        <fullName evidence="2">Uncharacterized protein</fullName>
    </submittedName>
</protein>
<dbReference type="AlphaFoldDB" id="A0A6B0GPW7"/>
<reference evidence="2 3" key="1">
    <citation type="submission" date="2019-12" db="EMBL/GenBank/DDBJ databases">
        <title>Halocatena pleomorpha gen. nov. sp. nov., an extremely halophilic archaeon of family Halobacteriaceae isolated from saltpan soil.</title>
        <authorList>
            <person name="Pal Y."/>
            <person name="Verma A."/>
            <person name="Krishnamurthi S."/>
            <person name="Kumar P."/>
        </authorList>
    </citation>
    <scope>NUCLEOTIDE SEQUENCE [LARGE SCALE GENOMIC DNA]</scope>
    <source>
        <strain evidence="2 3">JCM 16495</strain>
    </source>
</reference>
<proteinExistence type="predicted"/>
<evidence type="ECO:0000313" key="2">
    <source>
        <dbReference type="EMBL" id="MWG34155.1"/>
    </source>
</evidence>
<accession>A0A6B0GPW7</accession>
<feature type="compositionally biased region" description="Basic and acidic residues" evidence="1">
    <location>
        <begin position="1"/>
        <end position="46"/>
    </location>
</feature>
<organism evidence="2 3">
    <name type="scientific">Halomarina oriensis</name>
    <dbReference type="NCBI Taxonomy" id="671145"/>
    <lineage>
        <taxon>Archaea</taxon>
        <taxon>Methanobacteriati</taxon>
        <taxon>Methanobacteriota</taxon>
        <taxon>Stenosarchaea group</taxon>
        <taxon>Halobacteria</taxon>
        <taxon>Halobacteriales</taxon>
        <taxon>Natronomonadaceae</taxon>
        <taxon>Halomarina</taxon>
    </lineage>
</organism>
<feature type="region of interest" description="Disordered" evidence="1">
    <location>
        <begin position="1"/>
        <end position="140"/>
    </location>
</feature>
<dbReference type="EMBL" id="WSZK01000015">
    <property type="protein sequence ID" value="MWG34155.1"/>
    <property type="molecule type" value="Genomic_DNA"/>
</dbReference>
<feature type="compositionally biased region" description="Basic and acidic residues" evidence="1">
    <location>
        <begin position="64"/>
        <end position="73"/>
    </location>
</feature>
<sequence length="163" mass="17600">MSSFEKDLNERRVERGLSPVDTDRDGRVETWGRTDQQHRREQRADDYGLPTDTGTDTDDMSNYDPRRDPRNWDGDSTNAPEEGSEYMEWPDGFVGVEDGDGGVFVPGSGPTESTNPGGDDTMNDWDDVRESVTPGDGSDPSGGMAVLAVLASALVAVAALVGN</sequence>
<gene>
    <name evidence="2" type="ORF">GQS65_06555</name>
</gene>
<name>A0A6B0GPW7_9EURY</name>
<evidence type="ECO:0000256" key="1">
    <source>
        <dbReference type="SAM" id="MobiDB-lite"/>
    </source>
</evidence>
<dbReference type="Proteomes" id="UP000451471">
    <property type="component" value="Unassembled WGS sequence"/>
</dbReference>
<dbReference type="RefSeq" id="WP_158203874.1">
    <property type="nucleotide sequence ID" value="NZ_WSZK01000015.1"/>
</dbReference>
<comment type="caution">
    <text evidence="2">The sequence shown here is derived from an EMBL/GenBank/DDBJ whole genome shotgun (WGS) entry which is preliminary data.</text>
</comment>
<evidence type="ECO:0000313" key="3">
    <source>
        <dbReference type="Proteomes" id="UP000451471"/>
    </source>
</evidence>